<dbReference type="Gene3D" id="3.40.50.150">
    <property type="entry name" value="Vaccinia Virus protein VP39"/>
    <property type="match status" value="1"/>
</dbReference>
<evidence type="ECO:0000259" key="3">
    <source>
        <dbReference type="Pfam" id="PF13649"/>
    </source>
</evidence>
<dbReference type="Proteomes" id="UP001153069">
    <property type="component" value="Unassembled WGS sequence"/>
</dbReference>
<protein>
    <submittedName>
        <fullName evidence="4">Methyltransferase domain</fullName>
    </submittedName>
</protein>
<evidence type="ECO:0000313" key="5">
    <source>
        <dbReference type="Proteomes" id="UP001153069"/>
    </source>
</evidence>
<dbReference type="GO" id="GO:0008168">
    <property type="term" value="F:methyltransferase activity"/>
    <property type="evidence" value="ECO:0007669"/>
    <property type="project" value="UniProtKB-KW"/>
</dbReference>
<keyword evidence="1 4" id="KW-0489">Methyltransferase</keyword>
<dbReference type="InterPro" id="IPR051052">
    <property type="entry name" value="Diverse_substrate_MTase"/>
</dbReference>
<dbReference type="EMBL" id="CAICTM010000039">
    <property type="protein sequence ID" value="CAB9498504.1"/>
    <property type="molecule type" value="Genomic_DNA"/>
</dbReference>
<organism evidence="4 5">
    <name type="scientific">Seminavis robusta</name>
    <dbReference type="NCBI Taxonomy" id="568900"/>
    <lineage>
        <taxon>Eukaryota</taxon>
        <taxon>Sar</taxon>
        <taxon>Stramenopiles</taxon>
        <taxon>Ochrophyta</taxon>
        <taxon>Bacillariophyta</taxon>
        <taxon>Bacillariophyceae</taxon>
        <taxon>Bacillariophycidae</taxon>
        <taxon>Naviculales</taxon>
        <taxon>Naviculaceae</taxon>
        <taxon>Seminavis</taxon>
    </lineage>
</organism>
<comment type="caution">
    <text evidence="4">The sequence shown here is derived from an EMBL/GenBank/DDBJ whole genome shotgun (WGS) entry which is preliminary data.</text>
</comment>
<dbReference type="SUPFAM" id="SSF53335">
    <property type="entry name" value="S-adenosyl-L-methionine-dependent methyltransferases"/>
    <property type="match status" value="1"/>
</dbReference>
<dbReference type="PANTHER" id="PTHR44942">
    <property type="entry name" value="METHYLTRANSF_11 DOMAIN-CONTAINING PROTEIN"/>
    <property type="match status" value="1"/>
</dbReference>
<proteinExistence type="predicted"/>
<dbReference type="GO" id="GO:0032259">
    <property type="term" value="P:methylation"/>
    <property type="evidence" value="ECO:0007669"/>
    <property type="project" value="UniProtKB-KW"/>
</dbReference>
<dbReference type="InterPro" id="IPR029063">
    <property type="entry name" value="SAM-dependent_MTases_sf"/>
</dbReference>
<keyword evidence="2" id="KW-0808">Transferase</keyword>
<reference evidence="4" key="1">
    <citation type="submission" date="2020-06" db="EMBL/GenBank/DDBJ databases">
        <authorList>
            <consortium name="Plant Systems Biology data submission"/>
        </authorList>
    </citation>
    <scope>NUCLEOTIDE SEQUENCE</scope>
    <source>
        <strain evidence="4">D6</strain>
    </source>
</reference>
<keyword evidence="5" id="KW-1185">Reference proteome</keyword>
<gene>
    <name evidence="4" type="ORF">SEMRO_39_G024330.1</name>
</gene>
<dbReference type="OrthoDB" id="66144at2759"/>
<evidence type="ECO:0000256" key="1">
    <source>
        <dbReference type="ARBA" id="ARBA00022603"/>
    </source>
</evidence>
<dbReference type="CDD" id="cd02440">
    <property type="entry name" value="AdoMet_MTases"/>
    <property type="match status" value="1"/>
</dbReference>
<feature type="domain" description="Methyltransferase" evidence="3">
    <location>
        <begin position="17"/>
        <end position="106"/>
    </location>
</feature>
<dbReference type="InterPro" id="IPR041698">
    <property type="entry name" value="Methyltransf_25"/>
</dbReference>
<evidence type="ECO:0000313" key="4">
    <source>
        <dbReference type="EMBL" id="CAB9498504.1"/>
    </source>
</evidence>
<dbReference type="Pfam" id="PF13649">
    <property type="entry name" value="Methyltransf_25"/>
    <property type="match status" value="1"/>
</dbReference>
<evidence type="ECO:0000256" key="2">
    <source>
        <dbReference type="ARBA" id="ARBA00022679"/>
    </source>
</evidence>
<name>A0A9N8D9B7_9STRA</name>
<dbReference type="PANTHER" id="PTHR44942:SF4">
    <property type="entry name" value="METHYLTRANSFERASE TYPE 11 DOMAIN-CONTAINING PROTEIN"/>
    <property type="match status" value="1"/>
</dbReference>
<accession>A0A9N8D9B7</accession>
<sequence>MTSSCPTDEFGPERQTVLDVAAASGQLSVLLAQEFDHVVIAMDKSERQLAHAKKNIRYQVGNATQLPNSEQGEFYDAITVAQAYHWFLKDTTDQLFLQEARRVLHPSHGIVGIFGYGICAITNNDALHTVFQHEFYHQRLKSHCAPKDSFWNVDRRLVDHAFAELPTYNSMEIIVQRHYHKQTESWTRHQFLDYVRTFSGLVNLRQHCAQQQQQDPMEWLHQQFTSDTTEEEEESLLLEVEFPFFLIVLKPVHKKPETK</sequence>
<dbReference type="AlphaFoldDB" id="A0A9N8D9B7"/>